<keyword evidence="10" id="KW-1185">Reference proteome</keyword>
<feature type="domain" description="PAC" evidence="8">
    <location>
        <begin position="769"/>
        <end position="822"/>
    </location>
</feature>
<feature type="domain" description="PAS" evidence="7">
    <location>
        <begin position="428"/>
        <end position="500"/>
    </location>
</feature>
<dbReference type="PANTHER" id="PTHR43304:SF1">
    <property type="entry name" value="PAC DOMAIN-CONTAINING PROTEIN"/>
    <property type="match status" value="1"/>
</dbReference>
<dbReference type="RefSeq" id="WP_378016600.1">
    <property type="nucleotide sequence ID" value="NZ_JBHSKT010000003.1"/>
</dbReference>
<feature type="transmembrane region" description="Helical" evidence="6">
    <location>
        <begin position="53"/>
        <end position="73"/>
    </location>
</feature>
<evidence type="ECO:0000256" key="4">
    <source>
        <dbReference type="ARBA" id="ARBA00022679"/>
    </source>
</evidence>
<dbReference type="NCBIfam" id="TIGR00229">
    <property type="entry name" value="sensory_box"/>
    <property type="match status" value="3"/>
</dbReference>
<dbReference type="Proteomes" id="UP001596161">
    <property type="component" value="Unassembled WGS sequence"/>
</dbReference>
<keyword evidence="6" id="KW-0812">Transmembrane</keyword>
<evidence type="ECO:0000256" key="2">
    <source>
        <dbReference type="ARBA" id="ARBA00012438"/>
    </source>
</evidence>
<dbReference type="SMART" id="SM00091">
    <property type="entry name" value="PAS"/>
    <property type="match status" value="4"/>
</dbReference>
<evidence type="ECO:0000259" key="8">
    <source>
        <dbReference type="PROSITE" id="PS50113"/>
    </source>
</evidence>
<dbReference type="EC" id="2.7.13.3" evidence="2"/>
<feature type="domain" description="PAC" evidence="8">
    <location>
        <begin position="504"/>
        <end position="556"/>
    </location>
</feature>
<dbReference type="InterPro" id="IPR035965">
    <property type="entry name" value="PAS-like_dom_sf"/>
</dbReference>
<feature type="transmembrane region" description="Helical" evidence="6">
    <location>
        <begin position="192"/>
        <end position="212"/>
    </location>
</feature>
<feature type="transmembrane region" description="Helical" evidence="6">
    <location>
        <begin position="232"/>
        <end position="250"/>
    </location>
</feature>
<organism evidence="9 10">
    <name type="scientific">Adhaeribacter terreus</name>
    <dbReference type="NCBI Taxonomy" id="529703"/>
    <lineage>
        <taxon>Bacteria</taxon>
        <taxon>Pseudomonadati</taxon>
        <taxon>Bacteroidota</taxon>
        <taxon>Cytophagia</taxon>
        <taxon>Cytophagales</taxon>
        <taxon>Hymenobacteraceae</taxon>
        <taxon>Adhaeribacter</taxon>
    </lineage>
</organism>
<dbReference type="InterPro" id="IPR001610">
    <property type="entry name" value="PAC"/>
</dbReference>
<dbReference type="InterPro" id="IPR000700">
    <property type="entry name" value="PAS-assoc_C"/>
</dbReference>
<dbReference type="SMART" id="SM00086">
    <property type="entry name" value="PAC"/>
    <property type="match status" value="4"/>
</dbReference>
<dbReference type="CDD" id="cd00130">
    <property type="entry name" value="PAS"/>
    <property type="match status" value="2"/>
</dbReference>
<dbReference type="EMBL" id="JBHSKT010000003">
    <property type="protein sequence ID" value="MFC5270229.1"/>
    <property type="molecule type" value="Genomic_DNA"/>
</dbReference>
<dbReference type="Pfam" id="PF08448">
    <property type="entry name" value="PAS_4"/>
    <property type="match status" value="1"/>
</dbReference>
<dbReference type="InterPro" id="IPR013656">
    <property type="entry name" value="PAS_4"/>
</dbReference>
<feature type="transmembrane region" description="Helical" evidence="6">
    <location>
        <begin position="163"/>
        <end position="180"/>
    </location>
</feature>
<proteinExistence type="predicted"/>
<dbReference type="InterPro" id="IPR000014">
    <property type="entry name" value="PAS"/>
</dbReference>
<feature type="transmembrane region" description="Helical" evidence="6">
    <location>
        <begin position="262"/>
        <end position="280"/>
    </location>
</feature>
<evidence type="ECO:0000259" key="7">
    <source>
        <dbReference type="PROSITE" id="PS50112"/>
    </source>
</evidence>
<keyword evidence="6" id="KW-1133">Transmembrane helix</keyword>
<feature type="transmembrane region" description="Helical" evidence="6">
    <location>
        <begin position="132"/>
        <end position="151"/>
    </location>
</feature>
<sequence length="838" mass="96692">MDQTEYSSPTPKTYRRLRLVSLFFSVLIFLIACLSLIGWLADLEFLKRLRPDSVAINPVAALGLVAAGLALYLKQERHLNRYNKQADILAYFMIGLGLLRLIVLVININFPFDQLLFSDKLWEPRYKLYNNMPPNTAVNFTLLGLALVLINYETPGGRRPSQYLAIVSSTLALIALYGYVYEISSLYTVTTFMPMAPQLAISFLLLSAGILFAHPNKGSMAIVIGESSSQIIFMRFLAMVLPLIFGWLKLHGERAGYYTKETGTAMFAVLAYVFAMYLLARRSVLQHKIRETKRIAIDKIKENERRLQEILDHSGANISLKTLLGKYTLINKQFEKDFGRESGNVLGKTDYDLFPKEIARELNLYDHQIIRTGKPKSFEEKYPQEDGIHTYITVKFPLVNQEGKIYALGAVSTDITQRKLLEEELQKSEERYSLALKGTNDGLWDWDIENNYLFLSARWKNMLGYEEDEIPNTIEAWENEIHPDEREKIMGIIQNYFDKKIPTYEVEIRMRHKDGSYRWMLDRGMALWDKDGKPYRMVGYQTDLTERKRLEEELRKSHQRLFSVLENVGEGVIVVDKDGNLLIFNRRAEEILGTGAVNVPLEEWHHTYGFYKSEGLTYFSLEENPLFKALKGETADNVEMLVKNSYFKEGKWIAVTGRPVIDIHNDVIAGVIVFREITLRKKLEKRFNENEKRLKLILTSIGEGVIIMNAEEQILLFNKKAEELLGTGPWDLPLNQWPEFYGIHEANGSALFRPENLPLVKALQGHTEEGIEVLIRNKQYPEGRNIFLSGKPMRDNSGKITGAILDLKDITEQRKLEEYLKEIQEQFYELLNQHKPMR</sequence>
<evidence type="ECO:0000256" key="1">
    <source>
        <dbReference type="ARBA" id="ARBA00000085"/>
    </source>
</evidence>
<evidence type="ECO:0000256" key="5">
    <source>
        <dbReference type="ARBA" id="ARBA00022777"/>
    </source>
</evidence>
<evidence type="ECO:0000313" key="9">
    <source>
        <dbReference type="EMBL" id="MFC5270229.1"/>
    </source>
</evidence>
<dbReference type="Pfam" id="PF13188">
    <property type="entry name" value="PAS_8"/>
    <property type="match status" value="1"/>
</dbReference>
<dbReference type="PROSITE" id="PS50113">
    <property type="entry name" value="PAC"/>
    <property type="match status" value="3"/>
</dbReference>
<keyword evidence="6" id="KW-0472">Membrane</keyword>
<comment type="catalytic activity">
    <reaction evidence="1">
        <text>ATP + protein L-histidine = ADP + protein N-phospho-L-histidine.</text>
        <dbReference type="EC" id="2.7.13.3"/>
    </reaction>
</comment>
<dbReference type="InterPro" id="IPR013655">
    <property type="entry name" value="PAS_fold_3"/>
</dbReference>
<feature type="domain" description="PAS" evidence="7">
    <location>
        <begin position="557"/>
        <end position="593"/>
    </location>
</feature>
<evidence type="ECO:0000313" key="10">
    <source>
        <dbReference type="Proteomes" id="UP001596161"/>
    </source>
</evidence>
<accession>A0ABW0EBI5</accession>
<dbReference type="SUPFAM" id="SSF55785">
    <property type="entry name" value="PYP-like sensor domain (PAS domain)"/>
    <property type="match status" value="4"/>
</dbReference>
<evidence type="ECO:0000256" key="6">
    <source>
        <dbReference type="SAM" id="Phobius"/>
    </source>
</evidence>
<dbReference type="Pfam" id="PF13426">
    <property type="entry name" value="PAS_9"/>
    <property type="match status" value="1"/>
</dbReference>
<dbReference type="InterPro" id="IPR052162">
    <property type="entry name" value="Sensor_kinase/Photoreceptor"/>
</dbReference>
<reference evidence="10" key="1">
    <citation type="journal article" date="2019" name="Int. J. Syst. Evol. Microbiol.">
        <title>The Global Catalogue of Microorganisms (GCM) 10K type strain sequencing project: providing services to taxonomists for standard genome sequencing and annotation.</title>
        <authorList>
            <consortium name="The Broad Institute Genomics Platform"/>
            <consortium name="The Broad Institute Genome Sequencing Center for Infectious Disease"/>
            <person name="Wu L."/>
            <person name="Ma J."/>
        </authorList>
    </citation>
    <scope>NUCLEOTIDE SEQUENCE [LARGE SCALE GENOMIC DNA]</scope>
    <source>
        <strain evidence="10">KACC 12602</strain>
    </source>
</reference>
<comment type="caution">
    <text evidence="9">The sequence shown here is derived from an EMBL/GenBank/DDBJ whole genome shotgun (WGS) entry which is preliminary data.</text>
</comment>
<feature type="domain" description="PAS" evidence="7">
    <location>
        <begin position="690"/>
        <end position="732"/>
    </location>
</feature>
<dbReference type="PANTHER" id="PTHR43304">
    <property type="entry name" value="PHYTOCHROME-LIKE PROTEIN CPH1"/>
    <property type="match status" value="1"/>
</dbReference>
<keyword evidence="3" id="KW-0597">Phosphoprotein</keyword>
<dbReference type="PROSITE" id="PS50112">
    <property type="entry name" value="PAS"/>
    <property type="match status" value="3"/>
</dbReference>
<keyword evidence="4" id="KW-0808">Transferase</keyword>
<feature type="transmembrane region" description="Helical" evidence="6">
    <location>
        <begin position="88"/>
        <end position="112"/>
    </location>
</feature>
<protein>
    <recommendedName>
        <fullName evidence="2">histidine kinase</fullName>
        <ecNumber evidence="2">2.7.13.3</ecNumber>
    </recommendedName>
</protein>
<gene>
    <name evidence="9" type="ORF">ACFPIB_06385</name>
</gene>
<feature type="domain" description="PAC" evidence="8">
    <location>
        <begin position="376"/>
        <end position="427"/>
    </location>
</feature>
<keyword evidence="5" id="KW-0418">Kinase</keyword>
<feature type="transmembrane region" description="Helical" evidence="6">
    <location>
        <begin position="20"/>
        <end position="41"/>
    </location>
</feature>
<dbReference type="Gene3D" id="3.30.450.20">
    <property type="entry name" value="PAS domain"/>
    <property type="match status" value="4"/>
</dbReference>
<evidence type="ECO:0000256" key="3">
    <source>
        <dbReference type="ARBA" id="ARBA00022553"/>
    </source>
</evidence>
<dbReference type="Pfam" id="PF08447">
    <property type="entry name" value="PAS_3"/>
    <property type="match status" value="1"/>
</dbReference>
<name>A0ABW0EBI5_9BACT</name>